<evidence type="ECO:0000313" key="1">
    <source>
        <dbReference type="EMBL" id="MBU9711676.1"/>
    </source>
</evidence>
<organism evidence="1 2">
    <name type="scientific">Evansella tamaricis</name>
    <dbReference type="NCBI Taxonomy" id="2069301"/>
    <lineage>
        <taxon>Bacteria</taxon>
        <taxon>Bacillati</taxon>
        <taxon>Bacillota</taxon>
        <taxon>Bacilli</taxon>
        <taxon>Bacillales</taxon>
        <taxon>Bacillaceae</taxon>
        <taxon>Evansella</taxon>
    </lineage>
</organism>
<dbReference type="Pfam" id="PF06338">
    <property type="entry name" value="ComK"/>
    <property type="match status" value="1"/>
</dbReference>
<reference evidence="1 2" key="1">
    <citation type="submission" date="2021-06" db="EMBL/GenBank/DDBJ databases">
        <title>Bacillus sp. RD4P76, an endophyte from a halophyte.</title>
        <authorList>
            <person name="Sun J.-Q."/>
        </authorList>
    </citation>
    <scope>NUCLEOTIDE SEQUENCE [LARGE SCALE GENOMIC DNA]</scope>
    <source>
        <strain evidence="1 2">CGMCC 1.15917</strain>
    </source>
</reference>
<keyword evidence="2" id="KW-1185">Reference proteome</keyword>
<evidence type="ECO:0000313" key="2">
    <source>
        <dbReference type="Proteomes" id="UP000784880"/>
    </source>
</evidence>
<gene>
    <name evidence="1" type="ORF">KS419_08005</name>
</gene>
<proteinExistence type="predicted"/>
<sequence length="135" mass="15452">MPVAHTDYDTTVFEGDQQLFVKQTAMEQLKQDCLKDCSSYEGRRMAVTFRTGIERKAPIPINFLLKIYAFPTHSPKNPNCSWLFPAHIHSITANPKDAQQSIITFKNGRSIVLNTPAIILNKQMHRTTYCIYVFS</sequence>
<comment type="caution">
    <text evidence="1">The sequence shown here is derived from an EMBL/GenBank/DDBJ whole genome shotgun (WGS) entry which is preliminary data.</text>
</comment>
<name>A0ABS6JDC2_9BACI</name>
<dbReference type="Proteomes" id="UP000784880">
    <property type="component" value="Unassembled WGS sequence"/>
</dbReference>
<protein>
    <submittedName>
        <fullName evidence="1">Competence protein ComK</fullName>
    </submittedName>
</protein>
<dbReference type="EMBL" id="JAHQCS010000079">
    <property type="protein sequence ID" value="MBU9711676.1"/>
    <property type="molecule type" value="Genomic_DNA"/>
</dbReference>
<accession>A0ABS6JDC2</accession>
<dbReference type="InterPro" id="IPR010461">
    <property type="entry name" value="ComK"/>
</dbReference>